<evidence type="ECO:0000256" key="2">
    <source>
        <dbReference type="SAM" id="Phobius"/>
    </source>
</evidence>
<keyword evidence="2" id="KW-0472">Membrane</keyword>
<dbReference type="EMBL" id="RJKM01000001">
    <property type="protein sequence ID" value="ROP39291.1"/>
    <property type="molecule type" value="Genomic_DNA"/>
</dbReference>
<dbReference type="InterPro" id="IPR013901">
    <property type="entry name" value="Anthrone_oxy"/>
</dbReference>
<dbReference type="RefSeq" id="WP_123744803.1">
    <property type="nucleotide sequence ID" value="NZ_RJKM01000001.1"/>
</dbReference>
<evidence type="ECO:0000313" key="3">
    <source>
        <dbReference type="EMBL" id="ROP39291.1"/>
    </source>
</evidence>
<keyword evidence="2" id="KW-1133">Transmembrane helix</keyword>
<proteinExistence type="predicted"/>
<feature type="transmembrane region" description="Helical" evidence="2">
    <location>
        <begin position="18"/>
        <end position="43"/>
    </location>
</feature>
<dbReference type="AlphaFoldDB" id="A0A3N1HA14"/>
<feature type="transmembrane region" description="Helical" evidence="2">
    <location>
        <begin position="63"/>
        <end position="82"/>
    </location>
</feature>
<evidence type="ECO:0000256" key="1">
    <source>
        <dbReference type="SAM" id="MobiDB-lite"/>
    </source>
</evidence>
<evidence type="ECO:0000313" key="4">
    <source>
        <dbReference type="Proteomes" id="UP000268727"/>
    </source>
</evidence>
<sequence>MTTQQLGTSRATRFATRLALLCTGLLAGTFGYGAVNLVTTFNVVPLDVRLTFHSALMRVNGPVVQTTMALAVIGSIALAVLTRGGARRAAAAASALVVTSFLVTRFGNVPINGLIKQWAVTTPPADHADVLQRWEAFNLVRTLTALAAFVLVVWIATRSRPGAPDGQKASAIGVSPEISS</sequence>
<keyword evidence="4" id="KW-1185">Reference proteome</keyword>
<comment type="caution">
    <text evidence="3">The sequence shown here is derived from an EMBL/GenBank/DDBJ whole genome shotgun (WGS) entry which is preliminary data.</text>
</comment>
<dbReference type="OrthoDB" id="4412667at2"/>
<accession>A0A3N1HA14</accession>
<reference evidence="3 4" key="1">
    <citation type="submission" date="2018-11" db="EMBL/GenBank/DDBJ databases">
        <title>Sequencing the genomes of 1000 actinobacteria strains.</title>
        <authorList>
            <person name="Klenk H.-P."/>
        </authorList>
    </citation>
    <scope>NUCLEOTIDE SEQUENCE [LARGE SCALE GENOMIC DNA]</scope>
    <source>
        <strain evidence="3 4">DSM 44231</strain>
    </source>
</reference>
<feature type="transmembrane region" description="Helical" evidence="2">
    <location>
        <begin position="139"/>
        <end position="157"/>
    </location>
</feature>
<feature type="region of interest" description="Disordered" evidence="1">
    <location>
        <begin position="160"/>
        <end position="180"/>
    </location>
</feature>
<protein>
    <submittedName>
        <fullName evidence="3">Uncharacterized protein DUF1772</fullName>
    </submittedName>
</protein>
<dbReference type="Pfam" id="PF08592">
    <property type="entry name" value="Anthrone_oxy"/>
    <property type="match status" value="1"/>
</dbReference>
<organism evidence="3 4">
    <name type="scientific">Saccharothrix texasensis</name>
    <dbReference type="NCBI Taxonomy" id="103734"/>
    <lineage>
        <taxon>Bacteria</taxon>
        <taxon>Bacillati</taxon>
        <taxon>Actinomycetota</taxon>
        <taxon>Actinomycetes</taxon>
        <taxon>Pseudonocardiales</taxon>
        <taxon>Pseudonocardiaceae</taxon>
        <taxon>Saccharothrix</taxon>
    </lineage>
</organism>
<keyword evidence="2" id="KW-0812">Transmembrane</keyword>
<gene>
    <name evidence="3" type="ORF">EDD40_4673</name>
</gene>
<dbReference type="Proteomes" id="UP000268727">
    <property type="component" value="Unassembled WGS sequence"/>
</dbReference>
<name>A0A3N1HA14_9PSEU</name>